<dbReference type="GO" id="GO:0005829">
    <property type="term" value="C:cytosol"/>
    <property type="evidence" value="ECO:0007669"/>
    <property type="project" value="TreeGrafter"/>
</dbReference>
<dbReference type="InterPro" id="IPR011051">
    <property type="entry name" value="RmlC_Cupin_sf"/>
</dbReference>
<protein>
    <submittedName>
        <fullName evidence="3">Helix-turn-helix domain-containing protein</fullName>
    </submittedName>
</protein>
<dbReference type="SUPFAM" id="SSF51182">
    <property type="entry name" value="RmlC-like cupins"/>
    <property type="match status" value="1"/>
</dbReference>
<accession>A0A8J8FH97</accession>
<dbReference type="Gene3D" id="1.10.260.40">
    <property type="entry name" value="lambda repressor-like DNA-binding domains"/>
    <property type="match status" value="1"/>
</dbReference>
<dbReference type="InterPro" id="IPR050807">
    <property type="entry name" value="TransReg_Diox_bact_type"/>
</dbReference>
<dbReference type="PANTHER" id="PTHR46797:SF1">
    <property type="entry name" value="METHYLPHOSPHONATE SYNTHASE"/>
    <property type="match status" value="1"/>
</dbReference>
<dbReference type="InterPro" id="IPR010982">
    <property type="entry name" value="Lambda_DNA-bd_dom_sf"/>
</dbReference>
<dbReference type="InterPro" id="IPR014710">
    <property type="entry name" value="RmlC-like_jellyroll"/>
</dbReference>
<gene>
    <name evidence="3" type="ORF">GD597_12785</name>
</gene>
<proteinExistence type="predicted"/>
<dbReference type="GO" id="GO:0003700">
    <property type="term" value="F:DNA-binding transcription factor activity"/>
    <property type="evidence" value="ECO:0007669"/>
    <property type="project" value="TreeGrafter"/>
</dbReference>
<dbReference type="GO" id="GO:0003677">
    <property type="term" value="F:DNA binding"/>
    <property type="evidence" value="ECO:0007669"/>
    <property type="project" value="UniProtKB-KW"/>
</dbReference>
<dbReference type="SUPFAM" id="SSF47413">
    <property type="entry name" value="lambda repressor-like DNA-binding domains"/>
    <property type="match status" value="1"/>
</dbReference>
<evidence type="ECO:0000259" key="2">
    <source>
        <dbReference type="PROSITE" id="PS50943"/>
    </source>
</evidence>
<evidence type="ECO:0000313" key="3">
    <source>
        <dbReference type="EMBL" id="NNV56339.1"/>
    </source>
</evidence>
<dbReference type="CDD" id="cd00093">
    <property type="entry name" value="HTH_XRE"/>
    <property type="match status" value="1"/>
</dbReference>
<evidence type="ECO:0000313" key="4">
    <source>
        <dbReference type="Proteomes" id="UP000598971"/>
    </source>
</evidence>
<organism evidence="3 4">
    <name type="scientific">Limnovirga soli</name>
    <dbReference type="NCBI Taxonomy" id="2656915"/>
    <lineage>
        <taxon>Bacteria</taxon>
        <taxon>Pseudomonadati</taxon>
        <taxon>Bacteroidota</taxon>
        <taxon>Chitinophagia</taxon>
        <taxon>Chitinophagales</taxon>
        <taxon>Chitinophagaceae</taxon>
        <taxon>Limnovirga</taxon>
    </lineage>
</organism>
<dbReference type="Gene3D" id="2.60.120.10">
    <property type="entry name" value="Jelly Rolls"/>
    <property type="match status" value="1"/>
</dbReference>
<feature type="domain" description="HTH cro/C1-type" evidence="2">
    <location>
        <begin position="13"/>
        <end position="67"/>
    </location>
</feature>
<dbReference type="SMART" id="SM00530">
    <property type="entry name" value="HTH_XRE"/>
    <property type="match status" value="1"/>
</dbReference>
<reference evidence="3" key="1">
    <citation type="submission" date="2019-10" db="EMBL/GenBank/DDBJ databases">
        <title>Draft genome sequence of Panacibacter sp. KCS-6.</title>
        <authorList>
            <person name="Yim K.J."/>
        </authorList>
    </citation>
    <scope>NUCLEOTIDE SEQUENCE</scope>
    <source>
        <strain evidence="3">KCS-6</strain>
    </source>
</reference>
<dbReference type="Proteomes" id="UP000598971">
    <property type="component" value="Unassembled WGS sequence"/>
</dbReference>
<keyword evidence="4" id="KW-1185">Reference proteome</keyword>
<sequence>MSNDIILQISNRIKEKRKDQKITLEALAKDVGVTKGLISQIENSRTVPSLAVLLSIIKSLHVDLNDFFDNLATEASNEPLVIKASEHQLFEKEFTKGSQYYRITSFKINNRLVDIVLYKQSQDSEKGYVSTEAHEFNYMLKGIAKYTIEGKEYILETGDSFYYDARQQHLTQCLSTEPYEMLVIYFFDEK</sequence>
<name>A0A8J8FH97_9BACT</name>
<dbReference type="PANTHER" id="PTHR46797">
    <property type="entry name" value="HTH-TYPE TRANSCRIPTIONAL REGULATOR"/>
    <property type="match status" value="1"/>
</dbReference>
<keyword evidence="1" id="KW-0238">DNA-binding</keyword>
<dbReference type="PROSITE" id="PS50943">
    <property type="entry name" value="HTH_CROC1"/>
    <property type="match status" value="1"/>
</dbReference>
<comment type="caution">
    <text evidence="3">The sequence shown here is derived from an EMBL/GenBank/DDBJ whole genome shotgun (WGS) entry which is preliminary data.</text>
</comment>
<dbReference type="EMBL" id="WHPF01000008">
    <property type="protein sequence ID" value="NNV56339.1"/>
    <property type="molecule type" value="Genomic_DNA"/>
</dbReference>
<dbReference type="CDD" id="cd02209">
    <property type="entry name" value="cupin_XRE_C"/>
    <property type="match status" value="1"/>
</dbReference>
<dbReference type="InterPro" id="IPR001387">
    <property type="entry name" value="Cro/C1-type_HTH"/>
</dbReference>
<dbReference type="RefSeq" id="WP_171608278.1">
    <property type="nucleotide sequence ID" value="NZ_WHPF01000008.1"/>
</dbReference>
<dbReference type="AlphaFoldDB" id="A0A8J8FH97"/>
<evidence type="ECO:0000256" key="1">
    <source>
        <dbReference type="ARBA" id="ARBA00023125"/>
    </source>
</evidence>
<dbReference type="Pfam" id="PF07883">
    <property type="entry name" value="Cupin_2"/>
    <property type="match status" value="1"/>
</dbReference>
<dbReference type="Pfam" id="PF01381">
    <property type="entry name" value="HTH_3"/>
    <property type="match status" value="1"/>
</dbReference>
<dbReference type="InterPro" id="IPR013096">
    <property type="entry name" value="Cupin_2"/>
</dbReference>